<evidence type="ECO:0000313" key="1">
    <source>
        <dbReference type="EMBL" id="VDM42998.1"/>
    </source>
</evidence>
<evidence type="ECO:0000313" key="3">
    <source>
        <dbReference type="WBParaSite" id="TCNE_0001167701-mRNA-1"/>
    </source>
</evidence>
<protein>
    <submittedName>
        <fullName evidence="3">Inhibitor_I29 domain-containing protein</fullName>
    </submittedName>
</protein>
<organism evidence="2 3">
    <name type="scientific">Toxocara canis</name>
    <name type="common">Canine roundworm</name>
    <dbReference type="NCBI Taxonomy" id="6265"/>
    <lineage>
        <taxon>Eukaryota</taxon>
        <taxon>Metazoa</taxon>
        <taxon>Ecdysozoa</taxon>
        <taxon>Nematoda</taxon>
        <taxon>Chromadorea</taxon>
        <taxon>Rhabditida</taxon>
        <taxon>Spirurina</taxon>
        <taxon>Ascaridomorpha</taxon>
        <taxon>Ascaridoidea</taxon>
        <taxon>Toxocaridae</taxon>
        <taxon>Toxocara</taxon>
    </lineage>
</organism>
<name>A0A183UT57_TOXCA</name>
<reference evidence="1 2" key="2">
    <citation type="submission" date="2018-11" db="EMBL/GenBank/DDBJ databases">
        <authorList>
            <consortium name="Pathogen Informatics"/>
        </authorList>
    </citation>
    <scope>NUCLEOTIDE SEQUENCE [LARGE SCALE GENOMIC DNA]</scope>
</reference>
<sequence>MWEKGRRGMMGISMEQWMSNTDRRLQKFNENLYRAFKEEYVRYAETFFKNAF</sequence>
<evidence type="ECO:0000313" key="2">
    <source>
        <dbReference type="Proteomes" id="UP000050794"/>
    </source>
</evidence>
<dbReference type="Proteomes" id="UP000050794">
    <property type="component" value="Unassembled WGS sequence"/>
</dbReference>
<reference evidence="3" key="1">
    <citation type="submission" date="2016-06" db="UniProtKB">
        <authorList>
            <consortium name="WormBaseParasite"/>
        </authorList>
    </citation>
    <scope>IDENTIFICATION</scope>
</reference>
<keyword evidence="2" id="KW-1185">Reference proteome</keyword>
<gene>
    <name evidence="1" type="ORF">TCNE_LOCUS11677</name>
</gene>
<proteinExistence type="predicted"/>
<accession>A0A183UT57</accession>
<dbReference type="WBParaSite" id="TCNE_0001167701-mRNA-1">
    <property type="protein sequence ID" value="TCNE_0001167701-mRNA-1"/>
    <property type="gene ID" value="TCNE_0001167701"/>
</dbReference>
<dbReference type="AlphaFoldDB" id="A0A183UT57"/>
<dbReference type="EMBL" id="UYWY01020947">
    <property type="protein sequence ID" value="VDM42998.1"/>
    <property type="molecule type" value="Genomic_DNA"/>
</dbReference>